<sequence>MDNKLKTYITRKFHSTGSTGLQELDRFCAKTYIFITCNSHDYTNGYISRRQLSMVIIMRLSALVFTARYAWAAIHDSPTTRTLLANTNHLLGGNSRVISALFSLIGALVSAIALITNYMEWTGSHHTIKFMNDIQCNKVQVPLNEHNQLRFTKRAHALTNLVFAGSVYCLLSMAYVKYQLQEINAGIVAGVKAGHTGLVLASIEHHYSVVKNIHLLNNSYRGVLLVLYMVCTPAVDLMIYLSIGGHTSNPWARLLFAFLALQFMGCLFSLTLMCAEVTNAVHYSRPHMYTLLLSTTCACAVSVQSRLKVLAFIELLSGPDIGLRALDDGLALTPPMGWLSWERFACQVDCVKYPHSCINEQLYKDMADRFVADGYQKLGYEYINIDDCWSEKERDANHRLVADRKRFPSGIKALADYMHSKGLKLGIYGDVGNLTCGQYPGQNNHTKGGKDFYDLDAQTIAEWGVDSFKSDGCWEEPLDFDVLYPKMGKALNATGHKMLFICEWPFYQYVYRSKNPDYEAIAKTCHVFRNYNDVTDSWASIDSIIKYYGDYNELFKKYNGPGHWSDPDELTIGNWGLSWEQSRTQMAMWCMWSSPLYMSTDLRKLKPEFKAILQNKALIEVDQDKHGIMATRVFKDDNRQVWVKPVEPIVNGEWSYAVAYLNKELLGDAILMSHKVTELIPTAKPGVQYEVHDLFLDEGKEVLGTVTRDDSLELMINTAGAVRMVKLLVKK</sequence>
<protein>
    <recommendedName>
        <fullName evidence="4">Alpha-galactosidase</fullName>
        <ecNumber evidence="4">3.2.1.-</ecNumber>
    </recommendedName>
</protein>
<dbReference type="CDD" id="cd14792">
    <property type="entry name" value="GH27"/>
    <property type="match status" value="1"/>
</dbReference>
<reference evidence="6" key="1">
    <citation type="submission" date="2020-11" db="EMBL/GenBank/DDBJ databases">
        <authorList>
            <person name="Tran Van P."/>
        </authorList>
    </citation>
    <scope>NUCLEOTIDE SEQUENCE</scope>
</reference>
<dbReference type="GO" id="GO:0009311">
    <property type="term" value="P:oligosaccharide metabolic process"/>
    <property type="evidence" value="ECO:0007669"/>
    <property type="project" value="TreeGrafter"/>
</dbReference>
<organism evidence="6">
    <name type="scientific">Medioppia subpectinata</name>
    <dbReference type="NCBI Taxonomy" id="1979941"/>
    <lineage>
        <taxon>Eukaryota</taxon>
        <taxon>Metazoa</taxon>
        <taxon>Ecdysozoa</taxon>
        <taxon>Arthropoda</taxon>
        <taxon>Chelicerata</taxon>
        <taxon>Arachnida</taxon>
        <taxon>Acari</taxon>
        <taxon>Acariformes</taxon>
        <taxon>Sarcoptiformes</taxon>
        <taxon>Oribatida</taxon>
        <taxon>Brachypylina</taxon>
        <taxon>Oppioidea</taxon>
        <taxon>Oppiidae</taxon>
        <taxon>Medioppia</taxon>
    </lineage>
</organism>
<dbReference type="EMBL" id="CAJPIZ010009406">
    <property type="protein sequence ID" value="CAG2111830.1"/>
    <property type="molecule type" value="Genomic_DNA"/>
</dbReference>
<feature type="transmembrane region" description="Helical" evidence="5">
    <location>
        <begin position="157"/>
        <end position="177"/>
    </location>
</feature>
<name>A0A7R9KY60_9ACAR</name>
<dbReference type="EC" id="3.2.1.-" evidence="4"/>
<feature type="transmembrane region" description="Helical" evidence="5">
    <location>
        <begin position="255"/>
        <end position="275"/>
    </location>
</feature>
<gene>
    <name evidence="6" type="ORF">OSB1V03_LOCUS11809</name>
</gene>
<dbReference type="InterPro" id="IPR000111">
    <property type="entry name" value="Glyco_hydro_27/36_CS"/>
</dbReference>
<dbReference type="Pfam" id="PF16499">
    <property type="entry name" value="Melibiase_2"/>
    <property type="match status" value="1"/>
</dbReference>
<dbReference type="PANTHER" id="PTHR11452">
    <property type="entry name" value="ALPHA-GALACTOSIDASE/ALPHA-N-ACETYLGALACTOSAMINIDASE"/>
    <property type="match status" value="1"/>
</dbReference>
<dbReference type="EMBL" id="OC863981">
    <property type="protein sequence ID" value="CAD7631400.1"/>
    <property type="molecule type" value="Genomic_DNA"/>
</dbReference>
<dbReference type="SUPFAM" id="SSF51445">
    <property type="entry name" value="(Trans)glycosidases"/>
    <property type="match status" value="1"/>
</dbReference>
<dbReference type="InterPro" id="IPR017853">
    <property type="entry name" value="GH"/>
</dbReference>
<dbReference type="OrthoDB" id="5795902at2759"/>
<evidence type="ECO:0000256" key="5">
    <source>
        <dbReference type="SAM" id="Phobius"/>
    </source>
</evidence>
<evidence type="ECO:0000256" key="3">
    <source>
        <dbReference type="ARBA" id="ARBA00023295"/>
    </source>
</evidence>
<proteinExistence type="inferred from homology"/>
<dbReference type="Gene3D" id="2.60.40.1180">
    <property type="entry name" value="Golgi alpha-mannosidase II"/>
    <property type="match status" value="1"/>
</dbReference>
<keyword evidence="5" id="KW-0812">Transmembrane</keyword>
<dbReference type="InterPro" id="IPR002241">
    <property type="entry name" value="Glyco_hydro_27"/>
</dbReference>
<evidence type="ECO:0000256" key="1">
    <source>
        <dbReference type="ARBA" id="ARBA00009743"/>
    </source>
</evidence>
<evidence type="ECO:0000256" key="2">
    <source>
        <dbReference type="ARBA" id="ARBA00022801"/>
    </source>
</evidence>
<dbReference type="GO" id="GO:0005737">
    <property type="term" value="C:cytoplasm"/>
    <property type="evidence" value="ECO:0007669"/>
    <property type="project" value="TreeGrafter"/>
</dbReference>
<dbReference type="Gene3D" id="3.20.20.70">
    <property type="entry name" value="Aldolase class I"/>
    <property type="match status" value="1"/>
</dbReference>
<keyword evidence="5" id="KW-1133">Transmembrane helix</keyword>
<dbReference type="GO" id="GO:0004557">
    <property type="term" value="F:alpha-galactosidase activity"/>
    <property type="evidence" value="ECO:0007669"/>
    <property type="project" value="TreeGrafter"/>
</dbReference>
<keyword evidence="4" id="KW-1015">Disulfide bond</keyword>
<dbReference type="InterPro" id="IPR013780">
    <property type="entry name" value="Glyco_hydro_b"/>
</dbReference>
<dbReference type="PANTHER" id="PTHR11452:SF83">
    <property type="entry name" value="ALPHA-GALACTOSIDASE"/>
    <property type="match status" value="1"/>
</dbReference>
<dbReference type="PROSITE" id="PS00512">
    <property type="entry name" value="ALPHA_GALACTOSIDASE"/>
    <property type="match status" value="1"/>
</dbReference>
<dbReference type="GO" id="GO:0016139">
    <property type="term" value="P:glycoside catabolic process"/>
    <property type="evidence" value="ECO:0007669"/>
    <property type="project" value="TreeGrafter"/>
</dbReference>
<dbReference type="Proteomes" id="UP000759131">
    <property type="component" value="Unassembled WGS sequence"/>
</dbReference>
<feature type="transmembrane region" description="Helical" evidence="5">
    <location>
        <begin position="97"/>
        <end position="119"/>
    </location>
</feature>
<evidence type="ECO:0000256" key="4">
    <source>
        <dbReference type="RuleBase" id="RU361168"/>
    </source>
</evidence>
<evidence type="ECO:0000313" key="6">
    <source>
        <dbReference type="EMBL" id="CAD7631400.1"/>
    </source>
</evidence>
<comment type="similarity">
    <text evidence="1 4">Belongs to the glycosyl hydrolase 27 family.</text>
</comment>
<keyword evidence="3 4" id="KW-0326">Glycosidase</keyword>
<dbReference type="InterPro" id="IPR013785">
    <property type="entry name" value="Aldolase_TIM"/>
</dbReference>
<feature type="transmembrane region" description="Helical" evidence="5">
    <location>
        <begin position="223"/>
        <end position="243"/>
    </location>
</feature>
<keyword evidence="7" id="KW-1185">Reference proteome</keyword>
<dbReference type="AlphaFoldDB" id="A0A7R9KY60"/>
<dbReference type="PRINTS" id="PR00740">
    <property type="entry name" value="GLHYDRLASE27"/>
</dbReference>
<accession>A0A7R9KY60</accession>
<feature type="transmembrane region" description="Helical" evidence="5">
    <location>
        <begin position="56"/>
        <end position="74"/>
    </location>
</feature>
<comment type="subunit">
    <text evidence="4">Homodimer.</text>
</comment>
<keyword evidence="2 4" id="KW-0378">Hydrolase</keyword>
<dbReference type="FunFam" id="3.20.20.70:FF:000197">
    <property type="entry name" value="Alpha-galactosidase"/>
    <property type="match status" value="1"/>
</dbReference>
<evidence type="ECO:0000313" key="7">
    <source>
        <dbReference type="Proteomes" id="UP000759131"/>
    </source>
</evidence>
<keyword evidence="5" id="KW-0472">Membrane</keyword>